<accession>A0A4R3MRC2</accession>
<sequence length="144" mass="15728">MAEALRRARPVALALLWMLAVPGLQAAETKGHVVEGSRAAGLAECVKPAAQMRRQHMEFIKHQRIVTVHEGVRDTPYSLAGCVECHVRYDERQIPTPINHPDQFCGACHAFAAVDLNCFDCHAAVPNGGQESVSPSRREGEAHP</sequence>
<evidence type="ECO:0000313" key="2">
    <source>
        <dbReference type="EMBL" id="TCT18890.1"/>
    </source>
</evidence>
<dbReference type="Proteomes" id="UP000295717">
    <property type="component" value="Unassembled WGS sequence"/>
</dbReference>
<proteinExistence type="predicted"/>
<feature type="chain" id="PRO_5020817339" evidence="1">
    <location>
        <begin position="27"/>
        <end position="144"/>
    </location>
</feature>
<evidence type="ECO:0000313" key="3">
    <source>
        <dbReference type="Proteomes" id="UP000295717"/>
    </source>
</evidence>
<dbReference type="EMBL" id="SMAO01000011">
    <property type="protein sequence ID" value="TCT18890.1"/>
    <property type="molecule type" value="Genomic_DNA"/>
</dbReference>
<comment type="caution">
    <text evidence="2">The sequence shown here is derived from an EMBL/GenBank/DDBJ whole genome shotgun (WGS) entry which is preliminary data.</text>
</comment>
<organism evidence="2 3">
    <name type="scientific">Thiobaca trueperi</name>
    <dbReference type="NCBI Taxonomy" id="127458"/>
    <lineage>
        <taxon>Bacteria</taxon>
        <taxon>Pseudomonadati</taxon>
        <taxon>Pseudomonadota</taxon>
        <taxon>Gammaproteobacteria</taxon>
        <taxon>Chromatiales</taxon>
        <taxon>Chromatiaceae</taxon>
        <taxon>Thiobaca</taxon>
    </lineage>
</organism>
<keyword evidence="3" id="KW-1185">Reference proteome</keyword>
<dbReference type="SUPFAM" id="SSF48695">
    <property type="entry name" value="Multiheme cytochromes"/>
    <property type="match status" value="1"/>
</dbReference>
<protein>
    <submittedName>
        <fullName evidence="2">Uncharacterized protein</fullName>
    </submittedName>
</protein>
<dbReference type="InterPro" id="IPR036280">
    <property type="entry name" value="Multihaem_cyt_sf"/>
</dbReference>
<dbReference type="OrthoDB" id="9790557at2"/>
<feature type="signal peptide" evidence="1">
    <location>
        <begin position="1"/>
        <end position="26"/>
    </location>
</feature>
<keyword evidence="1" id="KW-0732">Signal</keyword>
<evidence type="ECO:0000256" key="1">
    <source>
        <dbReference type="SAM" id="SignalP"/>
    </source>
</evidence>
<name>A0A4R3MRC2_9GAMM</name>
<dbReference type="RefSeq" id="WP_132978496.1">
    <property type="nucleotide sequence ID" value="NZ_SMAO01000011.1"/>
</dbReference>
<gene>
    <name evidence="2" type="ORF">EDC35_11190</name>
</gene>
<dbReference type="AlphaFoldDB" id="A0A4R3MRC2"/>
<reference evidence="2 3" key="1">
    <citation type="submission" date="2019-03" db="EMBL/GenBank/DDBJ databases">
        <title>Genomic Encyclopedia of Type Strains, Phase IV (KMG-IV): sequencing the most valuable type-strain genomes for metagenomic binning, comparative biology and taxonomic classification.</title>
        <authorList>
            <person name="Goeker M."/>
        </authorList>
    </citation>
    <scope>NUCLEOTIDE SEQUENCE [LARGE SCALE GENOMIC DNA]</scope>
    <source>
        <strain evidence="2 3">DSM 13587</strain>
    </source>
</reference>